<dbReference type="Proteomes" id="UP001251528">
    <property type="component" value="Unassembled WGS sequence"/>
</dbReference>
<dbReference type="EMBL" id="JASWJB010000096">
    <property type="protein sequence ID" value="KAK2598888.1"/>
    <property type="molecule type" value="Genomic_DNA"/>
</dbReference>
<reference evidence="1" key="1">
    <citation type="submission" date="2023-06" db="EMBL/GenBank/DDBJ databases">
        <title>Conoideocrella luteorostrata (Hypocreales: Clavicipitaceae), a potential biocontrol fungus for elongate hemlock scale in United States Christmas tree production areas.</title>
        <authorList>
            <person name="Barrett H."/>
            <person name="Lovett B."/>
            <person name="Macias A.M."/>
            <person name="Stajich J.E."/>
            <person name="Kasson M.T."/>
        </authorList>
    </citation>
    <scope>NUCLEOTIDE SEQUENCE</scope>
    <source>
        <strain evidence="1">ARSEF 14590</strain>
    </source>
</reference>
<dbReference type="AlphaFoldDB" id="A0AAJ0CTB5"/>
<organism evidence="1 2">
    <name type="scientific">Conoideocrella luteorostrata</name>
    <dbReference type="NCBI Taxonomy" id="1105319"/>
    <lineage>
        <taxon>Eukaryota</taxon>
        <taxon>Fungi</taxon>
        <taxon>Dikarya</taxon>
        <taxon>Ascomycota</taxon>
        <taxon>Pezizomycotina</taxon>
        <taxon>Sordariomycetes</taxon>
        <taxon>Hypocreomycetidae</taxon>
        <taxon>Hypocreales</taxon>
        <taxon>Clavicipitaceae</taxon>
        <taxon>Conoideocrella</taxon>
    </lineage>
</organism>
<name>A0AAJ0CTB5_9HYPO</name>
<protein>
    <submittedName>
        <fullName evidence="1">Uncharacterized protein</fullName>
    </submittedName>
</protein>
<evidence type="ECO:0000313" key="1">
    <source>
        <dbReference type="EMBL" id="KAK2598888.1"/>
    </source>
</evidence>
<proteinExistence type="predicted"/>
<sequence length="129" mass="15072">MHLNVDTETTMSPDYRVMCTGWTDHFGMFDDDMKATLGLPYYCPESFHAFDAAAESDHKKIDWHTYDEEAEREVNKRLPILSSPPKLKFDNRFDPSHQRKWLLYRRAIPIELALKGDRSIAIMGQIHTV</sequence>
<evidence type="ECO:0000313" key="2">
    <source>
        <dbReference type="Proteomes" id="UP001251528"/>
    </source>
</evidence>
<accession>A0AAJ0CTB5</accession>
<keyword evidence="2" id="KW-1185">Reference proteome</keyword>
<gene>
    <name evidence="1" type="ORF">QQS21_005630</name>
</gene>
<comment type="caution">
    <text evidence="1">The sequence shown here is derived from an EMBL/GenBank/DDBJ whole genome shotgun (WGS) entry which is preliminary data.</text>
</comment>